<comment type="caution">
    <text evidence="4">The sequence shown here is derived from an EMBL/GenBank/DDBJ whole genome shotgun (WGS) entry which is preliminary data.</text>
</comment>
<feature type="region of interest" description="Disordered" evidence="1">
    <location>
        <begin position="584"/>
        <end position="607"/>
    </location>
</feature>
<keyword evidence="2" id="KW-0812">Transmembrane</keyword>
<feature type="compositionally biased region" description="Gly residues" evidence="1">
    <location>
        <begin position="3277"/>
        <end position="3287"/>
    </location>
</feature>
<feature type="transmembrane region" description="Helical" evidence="2">
    <location>
        <begin position="20"/>
        <end position="43"/>
    </location>
</feature>
<evidence type="ECO:0000259" key="3">
    <source>
        <dbReference type="Pfam" id="PF07581"/>
    </source>
</evidence>
<dbReference type="InterPro" id="IPR011493">
    <property type="entry name" value="GLUG"/>
</dbReference>
<dbReference type="RefSeq" id="WP_109747614.1">
    <property type="nucleotide sequence ID" value="NZ_JANKBI010000011.1"/>
</dbReference>
<feature type="compositionally biased region" description="Low complexity" evidence="1">
    <location>
        <begin position="3229"/>
        <end position="3243"/>
    </location>
</feature>
<reference evidence="4 5" key="1">
    <citation type="submission" date="2018-05" db="EMBL/GenBank/DDBJ databases">
        <authorList>
            <person name="Goeker M."/>
            <person name="Huntemann M."/>
            <person name="Clum A."/>
            <person name="Pillay M."/>
            <person name="Palaniappan K."/>
            <person name="Varghese N."/>
            <person name="Mikhailova N."/>
            <person name="Stamatis D."/>
            <person name="Reddy T."/>
            <person name="Daum C."/>
            <person name="Shapiro N."/>
            <person name="Ivanova N."/>
            <person name="Kyrpides N."/>
            <person name="Woyke T."/>
        </authorList>
    </citation>
    <scope>NUCLEOTIDE SEQUENCE [LARGE SCALE GENOMIC DNA]</scope>
    <source>
        <strain evidence="4 5">DSM 26524</strain>
    </source>
</reference>
<evidence type="ECO:0000313" key="4">
    <source>
        <dbReference type="EMBL" id="PWJ73792.1"/>
    </source>
</evidence>
<dbReference type="PROSITE" id="PS00409">
    <property type="entry name" value="PROKAR_NTER_METHYL"/>
    <property type="match status" value="1"/>
</dbReference>
<keyword evidence="5" id="KW-1185">Reference proteome</keyword>
<dbReference type="Pfam" id="PF07581">
    <property type="entry name" value="Glug"/>
    <property type="match status" value="1"/>
</dbReference>
<keyword evidence="2" id="KW-0472">Membrane</keyword>
<feature type="domain" description="GLUG" evidence="3">
    <location>
        <begin position="1230"/>
        <end position="1255"/>
    </location>
</feature>
<evidence type="ECO:0000256" key="1">
    <source>
        <dbReference type="SAM" id="MobiDB-lite"/>
    </source>
</evidence>
<dbReference type="SUPFAM" id="SSF54523">
    <property type="entry name" value="Pili subunits"/>
    <property type="match status" value="1"/>
</dbReference>
<dbReference type="InterPro" id="IPR012902">
    <property type="entry name" value="N_methyl_site"/>
</dbReference>
<sequence>MKINSKNLRKNNSRKGFTLVELIVTLAILAIVLSASIFGILAYQKYANYKRNNEYARTIFAAAQSGLTHYKASGELEDLQELLKDTGHDVNPSAFLVDPEDAESKNVSGDRLVYLMIRGGDTSDPFGKALYELLDDYIYDESVFSASICVEMDVMDGVVYAVCYSDRADSFTYSGEAGSSSGGVMNICDRRESTRKDICLGYYSSALSQRAPSSYEKTAIGDVTLVNDETLDLRFNMTNKYKVLTNNLIYTVRLFDEEKKLKASFDINNTKDSNNQLVKGEETSNNKITTIVTFYDDEGKALAKTKELTFRAYVDSKYVVYLTLDGLDLAADVQKMEESGDTETAKGSDYNVIDGTYSISRLKLDTSKKIYARVQASGANYKPSAWKQSNSESPYFADSSMEDKEFSVRNARHLFNIRFRETENTVGTYIQKESFAWGGEDGILAAKHVYDKGDTVSWSEGNETAFPAIPMLGKGSTYEGYGKKEVSIQELVLGKAKEVVEGEEPKDSENDGVPEDSRTEGKSAEDDASGISVQNDMDKTDLPVMGAETFSSLGLFCENNGTIRDIIIENAVVDNAILIDKENDKEEGKDEGAAKKTSIDGNGEEIKPEDFGTGTICGINRGTLEKITVKGGSVAGNENVGGIAGKDEAADKSVTGGTEGAGGERAYIQLQNTAGISGNKNVGGILGYNAGSKLTACTSAPLSTGENTEELSKNLKGINVGGIVGYSLGGVLEECSTSGGYVIGKRYVGGIVGLMESSEDSSGSDGKEAERVILDGNGMKNQATVIGEEYVGGITGKNEKGAVKGWTNEGIISATEQYAGGIVGYNSGTVEDCRTDVDTSAVNGETLLQTAVVWGGTGSYVGGIAGYNNGTIKSKSMQGITVVAAGKNYVGGIVGYNDVKAEITDYKVTGGYISGDCFVSGYAGLNASEHFFEKDRIASPNLVKGGWYVGGIAGANLVPSQSDLTLKCDTDNFLGSINATGAFTGGFIGINALLPATTLDSDMESLREGLEKAAESVNLKEGTGKALEEVNSFGTSGNKMYIIGGSSSESITSGKSELNQITGTVYTAGIVAYSSKNTELYINNITNKTRVLASGLIDDKGDELKFGDDKTYSFAGGIIGVAENNVTLTACSNKDSGEVTGKGTYLGGLVEVNYGKVKNCDAGNFGENTRSYVGGIVGVNGETGEISGCSVSGIITGKDNVGGLVSENYGKLKSEGGKNCILTGSVRGMGSNVGGLVGSNMKGGAIENVKSSGTVEGRGTNVGGFVGRNAGSLSDGLKNEGELVSGEANVGGLVGLQEGTEKLESLENFAKVIAQNGDAGGIIGTSTGGGYEMFLCFNHGSVNAVKSGNVGGIMSTNSEGGLIWKSANYGTLTAGTGDIGGITAVNNGTLQNCNIISESSDKVVISGSANIGGMTAVNNGRVEGSAVRKLNIYNRGGMGAIGGYAGINNGTLEMSFGSASDVNIYAYTDGTSAGGVAGINKGTIGNEEYYTYGQMCQIIVSIQSGDKIQDNVQANMGGIAGINEGEIYGMIFSGSITGNSSQKYGMGGIAGINGTSGGVAASIHDCDLYTDVSKAGAILDIEAGGELSSISNVGGTAGINYQNATISKVEVKYGEIKSKVGYIGGISGSNYGTVTECRLSGTEKSKVEAFSGNIGGLVGINYGTGKVNNSSVGTAWTINATGNSAGDHAMGGCIGYNESGEDIFGLVNEAAVTKTPKGYDENNCHSVAGIIGRQEVKISSTWEIYDCENKGAVSGYARAGGIIGQWKYKGGTVRDCTNTGDISTLGGIAGGILGRFFAMDAGESAVIRNTVNHGAVSATGFVAGIIGDSRGSSNLSVNVVDSVNTGKIKAKSSNSTSAGIVDFKQSGKFTILRCRNYGHSVSPRFSGIVSDVNNDTSPDVNYCFGIASGSVYPIAAANTLSNKSGNNYYFGEDGVMEEPEEKLRIASVAVNGFSNDGDTSALYDGTLENKWTGTSGGGSQKDASIELVFEAPIQLSDINIYWGIEGNTQGKPVTYNYSLKYREEITGEERVIVDKAEVTVNPNEESVMVAHSLENSAKTATVVLELLSVVSDGKDYNKVSINEIEMLGSSGGTQILSAVSGEARAVYSQAKGEGEELKVQEKGENDYTAFSEDRSVIIRNMPLNPNRDPYKSNADLSQEVYNGLDTLIMEQYYQKVFGNSPLDNPSEINGENIGGAYKITWKGDPDAYSTEIYARIYDSIDADTPSAETVIYVTGQTTAFLSIREEWIGKYLGLSVKSKSMSPQPGYDSEEIFANQRYELTAVLPTPEVSFQLTAEEKNEVTYTCVLENAEEYGTDQEYFIKVKSPFIKYENSNEITFSSLTGVFEGVLPVSSSLNSDVNTISAQAKSSNGKSLSRTSTGQTQILWKDKLKENDAYVTFSGFKGVAEDTLEYYMTMGCINSKQLTYRAEYLVYDEILGIWVSRSAAETYVSSGMTGKAVTLKNLPLLPTDMKNIKVRTYPWSSQNDLVKYAYYLARNIEADSIEGLIQAVPEAFAGESEADRLKAGYDVEQNVDGTYNIIYSLLLESPTFANQVKTKTFVENPGRVDSPIIADTYGYEKGWYTFSWDNGTEAAGPYAVKLYGYALDDTEVLVYSQNEVADKQVEVDGSTWKYKRLRLVVTRKGILSGDYVSKLYNSAEVSYDVRLPLDTVDRPGSPQLDEETGKNELIYRITWNGINDEGQLADLKGYSVYATDGTDIQLLAEVTADVDTGSIPTEALIDLDGYEGGIKLSFYIIANAKPDSLLYQDSSTGVMRDFTVPTRLEKPADVAVLTPGYTREDGTMEDGIAAVVFESAGLTVSVPNTDNGIKFVMKAAVYDSPGMNEETGEPLGIRLTDIISDSGLDILSMANNGSSAQYTITGLSRAYAGQYLFLQFRRTSDSAISSKWSDYQWVRLPRVRLDEPQLSQGTVSDTLLEKQNSSAGEIEKEVIVSRPFIEWAQDGLTKNYNIWMKFLGADESMKYPVKLEYINETTFHVTIKETEMDENGNYVIVDKTYEMQPEVTDEQNVNIYSFELKDFSADYNGETEPGTAYSINVPARIQAVVHKRADTGTMEYISYRILLPDMEELHDVKMLRTSYAAVQGTAETDEFYTSSLWEEWVRVQTDQNEIKTNTTVFRNVDSDDKFIVKQTGENYFFMNAAYDENLQESTEEPSSETETETEQTEETSAETEQNQTETSDQTETGGQTEENSQTEESQPSTEPGNENIGPTTEAATEAQTESGTEPPSETNTPVTDGTEAVSVQTESEQQPAPVDETGDGGLSGTEGTT</sequence>
<gene>
    <name evidence="4" type="ORF">C7383_111128</name>
</gene>
<dbReference type="EMBL" id="QGGY01000011">
    <property type="protein sequence ID" value="PWJ73792.1"/>
    <property type="molecule type" value="Genomic_DNA"/>
</dbReference>
<dbReference type="Gene3D" id="3.30.700.10">
    <property type="entry name" value="Glycoprotein, Type 4 Pilin"/>
    <property type="match status" value="1"/>
</dbReference>
<organism evidence="4 5">
    <name type="scientific">Murimonas intestini</name>
    <dbReference type="NCBI Taxonomy" id="1337051"/>
    <lineage>
        <taxon>Bacteria</taxon>
        <taxon>Bacillati</taxon>
        <taxon>Bacillota</taxon>
        <taxon>Clostridia</taxon>
        <taxon>Lachnospirales</taxon>
        <taxon>Lachnospiraceae</taxon>
        <taxon>Murimonas</taxon>
    </lineage>
</organism>
<dbReference type="Pfam" id="PF07963">
    <property type="entry name" value="N_methyl"/>
    <property type="match status" value="1"/>
</dbReference>
<protein>
    <submittedName>
        <fullName evidence="4">Prepilin-type N-terminal cleavage/methylation domain-containing protein</fullName>
    </submittedName>
</protein>
<name>A0AB73T1P4_9FIRM</name>
<feature type="region of interest" description="Disordered" evidence="1">
    <location>
        <begin position="3164"/>
        <end position="3287"/>
    </location>
</feature>
<feature type="compositionally biased region" description="Polar residues" evidence="1">
    <location>
        <begin position="3245"/>
        <end position="3268"/>
    </location>
</feature>
<feature type="compositionally biased region" description="Basic and acidic residues" evidence="1">
    <location>
        <begin position="498"/>
        <end position="525"/>
    </location>
</feature>
<feature type="region of interest" description="Disordered" evidence="1">
    <location>
        <begin position="498"/>
        <end position="537"/>
    </location>
</feature>
<proteinExistence type="predicted"/>
<dbReference type="InterPro" id="IPR045584">
    <property type="entry name" value="Pilin-like"/>
</dbReference>
<keyword evidence="2" id="KW-1133">Transmembrane helix</keyword>
<dbReference type="Proteomes" id="UP000245412">
    <property type="component" value="Unassembled WGS sequence"/>
</dbReference>
<dbReference type="Gene3D" id="2.160.20.110">
    <property type="match status" value="3"/>
</dbReference>
<evidence type="ECO:0000256" key="2">
    <source>
        <dbReference type="SAM" id="Phobius"/>
    </source>
</evidence>
<feature type="compositionally biased region" description="Acidic residues" evidence="1">
    <location>
        <begin position="3164"/>
        <end position="3187"/>
    </location>
</feature>
<dbReference type="NCBIfam" id="TIGR02532">
    <property type="entry name" value="IV_pilin_GFxxxE"/>
    <property type="match status" value="1"/>
</dbReference>
<feature type="compositionally biased region" description="Low complexity" evidence="1">
    <location>
        <begin position="3188"/>
        <end position="3220"/>
    </location>
</feature>
<accession>A0AB73T1P4</accession>
<evidence type="ECO:0000313" key="5">
    <source>
        <dbReference type="Proteomes" id="UP000245412"/>
    </source>
</evidence>